<dbReference type="STRING" id="1601833.SAMN05518684_10884"/>
<name>A0A1H9UQF9_9BACI</name>
<organism evidence="1 2">
    <name type="scientific">Salipaludibacillus aurantiacus</name>
    <dbReference type="NCBI Taxonomy" id="1601833"/>
    <lineage>
        <taxon>Bacteria</taxon>
        <taxon>Bacillati</taxon>
        <taxon>Bacillota</taxon>
        <taxon>Bacilli</taxon>
        <taxon>Bacillales</taxon>
        <taxon>Bacillaceae</taxon>
    </lineage>
</organism>
<dbReference type="PROSITE" id="PS51257">
    <property type="entry name" value="PROKAR_LIPOPROTEIN"/>
    <property type="match status" value="1"/>
</dbReference>
<evidence type="ECO:0000313" key="1">
    <source>
        <dbReference type="EMBL" id="SES11317.1"/>
    </source>
</evidence>
<protein>
    <recommendedName>
        <fullName evidence="3">DUF4363 family protein</fullName>
    </recommendedName>
</protein>
<reference evidence="2" key="1">
    <citation type="submission" date="2016-10" db="EMBL/GenBank/DDBJ databases">
        <authorList>
            <person name="Varghese N."/>
            <person name="Submissions S."/>
        </authorList>
    </citation>
    <scope>NUCLEOTIDE SEQUENCE [LARGE SCALE GENOMIC DNA]</scope>
    <source>
        <strain evidence="2">S9</strain>
    </source>
</reference>
<accession>A0A1H9UQF9</accession>
<dbReference type="Proteomes" id="UP000198571">
    <property type="component" value="Unassembled WGS sequence"/>
</dbReference>
<dbReference type="OrthoDB" id="2941630at2"/>
<evidence type="ECO:0008006" key="3">
    <source>
        <dbReference type="Google" id="ProtNLM"/>
    </source>
</evidence>
<evidence type="ECO:0000313" key="2">
    <source>
        <dbReference type="Proteomes" id="UP000198571"/>
    </source>
</evidence>
<dbReference type="RefSeq" id="WP_093051907.1">
    <property type="nucleotide sequence ID" value="NZ_FOGT01000008.1"/>
</dbReference>
<dbReference type="AlphaFoldDB" id="A0A1H9UQF9"/>
<sequence>MYKTLMIPALIIFVILISGCSTSDIFITEKDELLFTEIRALYEEIDERKWEDAKSKMTNIEKIFEQRKWKLFMLGQLSQIHDIELEFELLIENINEEDDSESKLGIKKIKRQLYSIYNL</sequence>
<dbReference type="Pfam" id="PF14276">
    <property type="entry name" value="DUF4363"/>
    <property type="match status" value="1"/>
</dbReference>
<dbReference type="InterPro" id="IPR025373">
    <property type="entry name" value="DUF4363"/>
</dbReference>
<gene>
    <name evidence="1" type="ORF">SAMN05518684_10884</name>
</gene>
<dbReference type="EMBL" id="FOGT01000008">
    <property type="protein sequence ID" value="SES11317.1"/>
    <property type="molecule type" value="Genomic_DNA"/>
</dbReference>
<proteinExistence type="predicted"/>
<keyword evidence="2" id="KW-1185">Reference proteome</keyword>